<evidence type="ECO:0000313" key="7">
    <source>
        <dbReference type="Proteomes" id="UP000270616"/>
    </source>
</evidence>
<dbReference type="Gene3D" id="2.40.100.10">
    <property type="entry name" value="Cyclophilin-like"/>
    <property type="match status" value="2"/>
</dbReference>
<dbReference type="GO" id="GO:0005524">
    <property type="term" value="F:ATP binding"/>
    <property type="evidence" value="ECO:0007669"/>
    <property type="project" value="UniProtKB-KW"/>
</dbReference>
<evidence type="ECO:0000256" key="1">
    <source>
        <dbReference type="ARBA" id="ARBA00022741"/>
    </source>
</evidence>
<dbReference type="InterPro" id="IPR029000">
    <property type="entry name" value="Cyclophilin-like_dom_sf"/>
</dbReference>
<dbReference type="InterPro" id="IPR003833">
    <property type="entry name" value="CT_C_D"/>
</dbReference>
<accession>A0A3N3ZR76</accession>
<keyword evidence="1" id="KW-0547">Nucleotide-binding</keyword>
<feature type="domain" description="Carboxyltransferase" evidence="4">
    <location>
        <begin position="1"/>
        <end position="189"/>
    </location>
</feature>
<evidence type="ECO:0000256" key="2">
    <source>
        <dbReference type="ARBA" id="ARBA00022801"/>
    </source>
</evidence>
<comment type="caution">
    <text evidence="6">The sequence shown here is derived from an EMBL/GenBank/DDBJ whole genome shotgun (WGS) entry which is preliminary data.</text>
</comment>
<dbReference type="Gene3D" id="3.30.1360.40">
    <property type="match status" value="1"/>
</dbReference>
<keyword evidence="2" id="KW-0378">Hydrolase</keyword>
<dbReference type="GO" id="GO:0016740">
    <property type="term" value="F:transferase activity"/>
    <property type="evidence" value="ECO:0007669"/>
    <property type="project" value="UniProtKB-KW"/>
</dbReference>
<evidence type="ECO:0000313" key="6">
    <source>
        <dbReference type="EMBL" id="ROZ61937.1"/>
    </source>
</evidence>
<dbReference type="SMART" id="SM00797">
    <property type="entry name" value="AHS2"/>
    <property type="match status" value="1"/>
</dbReference>
<keyword evidence="7" id="KW-1185">Reference proteome</keyword>
<dbReference type="InterPro" id="IPR003778">
    <property type="entry name" value="CT_A_B"/>
</dbReference>
<reference evidence="6 7" key="1">
    <citation type="submission" date="2018-10" db="EMBL/GenBank/DDBJ databases">
        <title>Kocuria sp. M5W7-7, whole genome shotgun sequence.</title>
        <authorList>
            <person name="Tuo L."/>
        </authorList>
    </citation>
    <scope>NUCLEOTIDE SEQUENCE [LARGE SCALE GENOMIC DNA]</scope>
    <source>
        <strain evidence="6 7">M5W7-7</strain>
    </source>
</reference>
<keyword evidence="3" id="KW-0067">ATP-binding</keyword>
<organism evidence="6 7">
    <name type="scientific">Kocuria soli</name>
    <dbReference type="NCBI Taxonomy" id="2485125"/>
    <lineage>
        <taxon>Bacteria</taxon>
        <taxon>Bacillati</taxon>
        <taxon>Actinomycetota</taxon>
        <taxon>Actinomycetes</taxon>
        <taxon>Micrococcales</taxon>
        <taxon>Micrococcaceae</taxon>
        <taxon>Kocuria</taxon>
    </lineage>
</organism>
<dbReference type="PANTHER" id="PTHR43309:SF3">
    <property type="entry name" value="5-OXOPROLINASE SUBUNIT C"/>
    <property type="match status" value="1"/>
</dbReference>
<evidence type="ECO:0000259" key="5">
    <source>
        <dbReference type="SMART" id="SM00797"/>
    </source>
</evidence>
<dbReference type="SUPFAM" id="SSF50891">
    <property type="entry name" value="Cyclophilin-like"/>
    <property type="match status" value="2"/>
</dbReference>
<feature type="domain" description="Carboxyltransferase" evidence="5">
    <location>
        <begin position="279"/>
        <end position="553"/>
    </location>
</feature>
<sequence length="555" mass="58010">MRFLRASDTALLVEVEDPMEVTRLGAAWSEVPGVTELIPGAQTVLVRFDPSRFSDAQLVDALSTARTGAHSSVAGPEVSIPVRYDGEDLDEVADLLSVSVDTLIERHLNAQWRVAFCGFAPGFGYATCTDPLFDVPRRSSPRTRVPAGAVGLAGPFTSVYPRDSPGGWQLIGHTDAVMWDIDRDPPALVAPGTVITFEQQRPVAVVTSTPNTSGRTGELFDGLEDDPVASEVGGPASGSGPEVTVRETWRPDPVLASLRVIHPGIRALIQDGGRPGHAAMGVSGAGAADRTALSQANRAVGNLPTAAVLECTGAVHMEYRGLPGVAAVAGAQGTGELVSSDGTVRPILQGVPFAIDDGDELSLSHPTHGLRYVIAVRGGLLARPALGSVSSDTLAGLGPGPLEAGDCVVVGDPRHAPAVVEPLGITRDLPRSGETVDVMITLGPRDDWFTPEAVAALTAQEWLVGTRSDRVGLRLEGTVPLDRRIEGELPSEGTVTGAIQVPPDGQPVLFLPDHPLTGGYPVIGAVVAEHLDLVGQLPPGARIRFRLRPEENFGG</sequence>
<dbReference type="SUPFAM" id="SSF160467">
    <property type="entry name" value="PH0987 N-terminal domain-like"/>
    <property type="match status" value="1"/>
</dbReference>
<protein>
    <submittedName>
        <fullName evidence="6">Carboxyltransferase domain-containing protein</fullName>
    </submittedName>
</protein>
<dbReference type="Pfam" id="PF02626">
    <property type="entry name" value="CT_A_B"/>
    <property type="match status" value="1"/>
</dbReference>
<proteinExistence type="predicted"/>
<evidence type="ECO:0000259" key="4">
    <source>
        <dbReference type="SMART" id="SM00796"/>
    </source>
</evidence>
<dbReference type="Pfam" id="PF02682">
    <property type="entry name" value="CT_C_D"/>
    <property type="match status" value="1"/>
</dbReference>
<evidence type="ECO:0000256" key="3">
    <source>
        <dbReference type="ARBA" id="ARBA00022840"/>
    </source>
</evidence>
<gene>
    <name evidence="6" type="ORF">EDL96_11665</name>
</gene>
<dbReference type="AlphaFoldDB" id="A0A3N3ZR76"/>
<dbReference type="InterPro" id="IPR052708">
    <property type="entry name" value="PxpC"/>
</dbReference>
<dbReference type="SMART" id="SM00796">
    <property type="entry name" value="AHS1"/>
    <property type="match status" value="1"/>
</dbReference>
<dbReference type="PANTHER" id="PTHR43309">
    <property type="entry name" value="5-OXOPROLINASE SUBUNIT C"/>
    <property type="match status" value="1"/>
</dbReference>
<keyword evidence="6" id="KW-0808">Transferase</keyword>
<dbReference type="RefSeq" id="WP_123826320.1">
    <property type="nucleotide sequence ID" value="NZ_RKMF01000016.1"/>
</dbReference>
<dbReference type="OrthoDB" id="9768696at2"/>
<dbReference type="GO" id="GO:0016787">
    <property type="term" value="F:hydrolase activity"/>
    <property type="evidence" value="ECO:0007669"/>
    <property type="project" value="UniProtKB-KW"/>
</dbReference>
<dbReference type="EMBL" id="RKMF01000016">
    <property type="protein sequence ID" value="ROZ61937.1"/>
    <property type="molecule type" value="Genomic_DNA"/>
</dbReference>
<name>A0A3N3ZR76_9MICC</name>
<dbReference type="Proteomes" id="UP000270616">
    <property type="component" value="Unassembled WGS sequence"/>
</dbReference>